<sequence length="479" mass="57222">MHSFTNFKNQLQRAGRQIKDDVIKGLESAVESLMFKEDNLVDLLIKMEDMYAIEQFFHECIFVNMIYAKIYDTFSFHFFTQKETNRLDKPEWYFKFLLDQLDKYKFVCACYDSVVLENKKSKINKNVISQRLQEGFLEENELKSNERSMNSLIERIYSIVEIKLNELRKCKSGQKRNLLLHFTEEYLVFKRELREKYSVNFNIMELADNIMRVQKGYIANNLHEIHCGDSKEWFESYQKIYKENFFLAFSYVSLQNNIFNDLIDFISSLIVEYQEVFIDKMSFVGKEEKRMLCFLVVGIDKLKNFLRLEESLFILQLENKTVDFNVEILKNIHIDTLKFIDFNNSNIKLLKTIAYHEISQVLVNLMYFNGITKKSLVQSCSELSKIMTFYNEQLGPYKILTESYIFDKIDNFIIDKIVLQNRFDSDVLFMYKDLVQRIMHMCEKKTDWMCLKACKNLEDIFNGVTEGDSLFKKIYAVYR</sequence>
<dbReference type="InterPro" id="IPR007528">
    <property type="entry name" value="RINT1_Tip20"/>
</dbReference>
<dbReference type="STRING" id="72359.L7JYY4"/>
<proteinExistence type="predicted"/>
<dbReference type="Proteomes" id="UP000011185">
    <property type="component" value="Unassembled WGS sequence"/>
</dbReference>
<accession>L7JYY4</accession>
<dbReference type="HOGENOM" id="CLU_035820_0_0_1"/>
<dbReference type="GO" id="GO:0006890">
    <property type="term" value="P:retrograde vesicle-mediated transport, Golgi to endoplasmic reticulum"/>
    <property type="evidence" value="ECO:0007669"/>
    <property type="project" value="InterPro"/>
</dbReference>
<evidence type="ECO:0000313" key="1">
    <source>
        <dbReference type="EMBL" id="ELQ76241.1"/>
    </source>
</evidence>
<keyword evidence="2" id="KW-1185">Reference proteome</keyword>
<protein>
    <submittedName>
        <fullName evidence="1">ER to golgi transport protein/RAD50-interacting protein 1</fullName>
    </submittedName>
</protein>
<organism evidence="1 2">
    <name type="scientific">Trachipleistophora hominis</name>
    <name type="common">Microsporidian parasite</name>
    <dbReference type="NCBI Taxonomy" id="72359"/>
    <lineage>
        <taxon>Eukaryota</taxon>
        <taxon>Fungi</taxon>
        <taxon>Fungi incertae sedis</taxon>
        <taxon>Microsporidia</taxon>
        <taxon>Pleistophoridae</taxon>
        <taxon>Trachipleistophora</taxon>
    </lineage>
</organism>
<name>L7JYY4_TRAHO</name>
<dbReference type="AlphaFoldDB" id="L7JYY4"/>
<gene>
    <name evidence="1" type="ORF">THOM_0802</name>
</gene>
<dbReference type="InParanoid" id="L7JYY4"/>
<dbReference type="GO" id="GO:0006888">
    <property type="term" value="P:endoplasmic reticulum to Golgi vesicle-mediated transport"/>
    <property type="evidence" value="ECO:0007669"/>
    <property type="project" value="InterPro"/>
</dbReference>
<reference evidence="1 2" key="1">
    <citation type="journal article" date="2012" name="PLoS Pathog.">
        <title>The genome of the obligate intracellular parasite Trachipleistophora hominis: new insights into microsporidian genome dynamics and reductive evolution.</title>
        <authorList>
            <person name="Heinz E."/>
            <person name="Williams T.A."/>
            <person name="Nakjang S."/>
            <person name="Noel C.J."/>
            <person name="Swan D.C."/>
            <person name="Goldberg A.V."/>
            <person name="Harris S.R."/>
            <person name="Weinmaier T."/>
            <person name="Markert S."/>
            <person name="Becher D."/>
            <person name="Bernhardt J."/>
            <person name="Dagan T."/>
            <person name="Hacker C."/>
            <person name="Lucocq J.M."/>
            <person name="Schweder T."/>
            <person name="Rattei T."/>
            <person name="Hall N."/>
            <person name="Hirt R.P."/>
            <person name="Embley T.M."/>
        </authorList>
    </citation>
    <scope>NUCLEOTIDE SEQUENCE [LARGE SCALE GENOMIC DNA]</scope>
</reference>
<dbReference type="VEuPathDB" id="MicrosporidiaDB:THOM_0802"/>
<dbReference type="OMA" id="AEHETIF"/>
<dbReference type="GO" id="GO:0070939">
    <property type="term" value="C:Dsl1/NZR complex"/>
    <property type="evidence" value="ECO:0007669"/>
    <property type="project" value="InterPro"/>
</dbReference>
<dbReference type="OrthoDB" id="2189254at2759"/>
<dbReference type="EMBL" id="JH993859">
    <property type="protein sequence ID" value="ELQ76241.1"/>
    <property type="molecule type" value="Genomic_DNA"/>
</dbReference>
<evidence type="ECO:0000313" key="2">
    <source>
        <dbReference type="Proteomes" id="UP000011185"/>
    </source>
</evidence>
<dbReference type="Pfam" id="PF04437">
    <property type="entry name" value="RINT1_TIP1"/>
    <property type="match status" value="1"/>
</dbReference>